<name>A0A2N0WA80_9GAMM</name>
<reference evidence="1 2" key="1">
    <citation type="submission" date="2017-12" db="EMBL/GenBank/DDBJ databases">
        <title>Draft Genome sequences of multiple microbial strains isolated from spacecraft associated surfaces.</title>
        <authorList>
            <person name="Seuylemezian A."/>
            <person name="Vaishampayan P."/>
            <person name="Venkateswaran K."/>
        </authorList>
    </citation>
    <scope>NUCLEOTIDE SEQUENCE [LARGE SCALE GENOMIC DNA]</scope>
    <source>
        <strain evidence="1 2">2P01AA</strain>
    </source>
</reference>
<gene>
    <name evidence="1" type="ORF">CW311_19010</name>
</gene>
<protein>
    <recommendedName>
        <fullName evidence="3">Type VI secretion system (T6SS), amidase effector protein 4</fullName>
    </recommendedName>
</protein>
<dbReference type="Gene3D" id="3.90.1720.80">
    <property type="match status" value="1"/>
</dbReference>
<dbReference type="RefSeq" id="WP_101237512.1">
    <property type="nucleotide sequence ID" value="NZ_CP158965.1"/>
</dbReference>
<evidence type="ECO:0000313" key="1">
    <source>
        <dbReference type="EMBL" id="PKF31364.1"/>
    </source>
</evidence>
<dbReference type="Gene3D" id="4.10.280.80">
    <property type="match status" value="1"/>
</dbReference>
<evidence type="ECO:0000313" key="2">
    <source>
        <dbReference type="Proteomes" id="UP000233553"/>
    </source>
</evidence>
<comment type="caution">
    <text evidence="1">The sequence shown here is derived from an EMBL/GenBank/DDBJ whole genome shotgun (WGS) entry which is preliminary data.</text>
</comment>
<dbReference type="EMBL" id="PISJ01000022">
    <property type="protein sequence ID" value="PKF31364.1"/>
    <property type="molecule type" value="Genomic_DNA"/>
</dbReference>
<dbReference type="AlphaFoldDB" id="A0A2N0WA80"/>
<dbReference type="InterPro" id="IPR025562">
    <property type="entry name" value="Tae4"/>
</dbReference>
<sequence>MPVNQSGTVKTNPKRGSVAACSMVGIVPITFKELWDNYYADKTPPYNINGQAPKGFENQCAIRMSVTLHKVGIKMTTFSQNNIKPEGKAPTLGRIVLNNKATATRANEMAVWLQTRPVCGIGPAILITGRDWQSKIKGKTGIIFFGEYWERDDESADAASGGHIDLWNKSKLTDNWTVFWRFTIGISSMSLGPYSYADYGKAKRILFFEVK</sequence>
<proteinExistence type="predicted"/>
<evidence type="ECO:0008006" key="3">
    <source>
        <dbReference type="Google" id="ProtNLM"/>
    </source>
</evidence>
<dbReference type="Pfam" id="PF14113">
    <property type="entry name" value="Tae4"/>
    <property type="match status" value="1"/>
</dbReference>
<organism evidence="1 2">
    <name type="scientific">Acinetobacter proteolyticus</name>
    <dbReference type="NCBI Taxonomy" id="1776741"/>
    <lineage>
        <taxon>Bacteria</taxon>
        <taxon>Pseudomonadati</taxon>
        <taxon>Pseudomonadota</taxon>
        <taxon>Gammaproteobacteria</taxon>
        <taxon>Moraxellales</taxon>
        <taxon>Moraxellaceae</taxon>
        <taxon>Acinetobacter</taxon>
    </lineage>
</organism>
<accession>A0A2N0WA80</accession>
<dbReference type="Proteomes" id="UP000233553">
    <property type="component" value="Unassembled WGS sequence"/>
</dbReference>